<proteinExistence type="predicted"/>
<evidence type="ECO:0000256" key="2">
    <source>
        <dbReference type="ARBA" id="ARBA00022737"/>
    </source>
</evidence>
<dbReference type="Pfam" id="PF14312">
    <property type="entry name" value="FG-GAP_2"/>
    <property type="match status" value="1"/>
</dbReference>
<dbReference type="OrthoDB" id="439917at2759"/>
<dbReference type="SUPFAM" id="SSF50965">
    <property type="entry name" value="Galactose oxidase, central domain"/>
    <property type="match status" value="1"/>
</dbReference>
<sequence length="2539" mass="259453">MPAIQGSHELHAVNLPHISRFCFLLACLLLCVAPVSSHRLTHVQAADHDDVYNSFGYSVSAADDVIAVGAPEDSSIAPNGGSVYLFAHDGTEWTQDSKLLPESASVASYGAHVAVSRAYLFVASEKNIFIYNRTTNLELLDSFEADASDNAVTSLTLSAVDDTLVYSCDGGGLHVFTLADSHWGLAQSLSIPTLADNGLIAVNATSLWVTLSDATVHEYTGVAGGWSDNGRPLSIPAADAGLDGAVTFGHSVAFWEGRVLVSAPNITVDSMANAGAVYVFEWDSGAGAYAAVQTLTHPTLSAANFMFGQAIAVSGNVLAVSCSYRQSAVSFQHNSTSGLWEFLDEAADPVAPVSRKTFGQAVAAGASAVAVGMPGYEFGTGAVFLLEGGCSPGYFSDWADCTACPEGTFTVSGVSCVNSSVGFTSSTNRSSEVPCNDGFFSDSVGTDCTPADADHYVPADGLPHTSQDACPAGTQQPFAGQSACYAPITLASVDAAALTGVAAHSNVTLALAGTKEGLIAAANGTAFGLTPSVSGYDVAAAMPLPGVVSAATVGADAFILSVVGTAVAVTRVGIDGPVFTPSPLIAVQTPAGPTPSIGADTASLALGLPSFSQNGTVMLFDWDGQRLWTHDAKAGSGVGRAVAVSGSFVAAVGADATVTEVTLLVLNTTDAAVDHSAVMTYTATNTASVSPVLVAADDSFVLGLYTTVSLLQRDTSTMTWAMAANTTLPGASQNVQQVASISYNAPHAVVGCPSCTEGEVTGVAYTMAVAGSTLELGAAVTAAPGPLGSSVLLTPDAMFVGAPHTGTAGTLYYRAMQCDAGSRPSSAVGCAACDTGSYSAGGDDTACHMAAAGYYVADSDKTKQVVCDNGHYQPSTGQSSCVTASIDHYVPADGRPHAVQDACPAGTQQLAMGQAACVAMANYTYLAADARCDYASSTSCTNMRFGQALATVNNTLLVGAPYGRPEDAYEPSGANFVEAWALEDGAWVVRQTLQPVVSAYFGFGLAVSGDTLAVAAPMFNEGTGAVFMYAYNATLAEYANTDVIQGIKSGDSFGYSLAFAGDSGVLVVGAPNAVVAGQPCVGAVFTVTGDGGLWAIQTKIEYPGIVGDDEHYFGQDIVAAGASFMLVTSAETLFMYNVSGLTDTPVVVATLPIDNTGNTIAVAGTDTALVTAFPYEDSYTGVVAVFGVEFDTDSHAIALTEQYTIEGPAKYSHFGSSVALLGDLLLVGSVGVGQSHLYRLNSTAGSADLLQVYNVSDPGASVVSVALDDGFFAAGIIDGPEDPNGLGQVVVATGCPAGTQPDGDFSTCTACPAGTFSLAGFLQCVSANEGYRVDNGDRTRQVPCNNGQYQPEAGQTECIAADPGFFVPADGGPHTVQTICPAGSTQPAPGQPACLTSTPGWTALSTLPEAPGLGAVVCTDGDVSVVLDTSGVVYVMTHTAVLGWVYSEKLQSTGADAVLGAGLLALVTPSSVAVFNTTDLALLTTFSTTQPTTLNAAVAIDAEAGLLAVSFPSEANVTVVDTSWAVVATLVPPARADVTEYTQYGTALAMAHGTVVVISEVAADAGNVAVDVMVVETAAFDPAQSTIIAHTASVTTVATDGATLVIPSSTATDVAVLCYHTSGWACDGAITLADLGLDSPVAPHAVGVRGSVAVLTLPSAMYVLEGAASSDITVVATLPEPPSSAALSDSTLLLGLANSTVLAFTAGCAAGSAPESGIFCAACPPGTYAPAGSFHCYPADPGYYAPEDQDAQLPCHDGQYQPDAGQVACLDSPVGTYVPADGQPHTEFTICAEGTFARLTGQYACFEDRTYVKLTSPTPGTGHTFGYAGAATDNFVLTADIGAEKAFVYTWDSAGDELQLSDTIDQITVPAVLVAGPWLFLSVYSASFDEEGARGVGEVRVYSLTDGMPDWTTYTAITNTTDQHTAFTGFGAATAFDNGTLAVGCPNCTSDNGAVLLYRFTDGAWAMTHNITAPDELYTMYEFGSEVHLKGDTLVVSSSEMYAVIYRYNSTADSWELTQFLEAFGDDDDMVAVGLGEGVLLAGPYIYTLNASNVWQQGANYTEVTAAAIPRINVVGSKFYASTVDGTIIVEQRADGRYRPTHVIEPLPGDDESTFAERLAHTVHGVYASAKVILFAMPFLDDGAGAVAYYPATCPPGTFTSDDLCVPCPAGTYSNATDVAACTPASIGYMVDPNSGRTGQLPCDDGTYQPEAGQDVCIACPSGYSTPETGAGFSGCVRWTPAAPKISRTDAVRLATRNMASRPISASFGADGACRLVTDGDDVIVVPVITAPLAAGDYPVTVILADGSSTAMTVSVDDLPFPTETTLSLDGELRASTTGSVCPASMGVGAAAAALSDVTVSGGVISCVAAATTTASALKTFNPHRVSTTNRICVGFDGLNVTSAASLSMRVAGSTVGVAVRDHAFCSTASYDIAAVDRISTTVEAFYSDASFFKTTLTLVESSWLSIAAIAFGVGLFMVILLCLSACALVAVCAGLALATGTGAFVFKRKRGGSADEVVVPNAVHGKGSNAVVPSDKQI</sequence>
<evidence type="ECO:0000259" key="7">
    <source>
        <dbReference type="Pfam" id="PF07699"/>
    </source>
</evidence>
<feature type="domain" description="Tyrosine-protein kinase ephrin type A/B receptor-like" evidence="7">
    <location>
        <begin position="2202"/>
        <end position="2231"/>
    </location>
</feature>
<evidence type="ECO:0000256" key="5">
    <source>
        <dbReference type="SAM" id="Phobius"/>
    </source>
</evidence>
<keyword evidence="3" id="KW-0325">Glycoprotein</keyword>
<keyword evidence="1 6" id="KW-0732">Signal</keyword>
<feature type="chain" id="PRO_5035180407" evidence="6">
    <location>
        <begin position="38"/>
        <end position="2539"/>
    </location>
</feature>
<dbReference type="PANTHER" id="PTHR36220">
    <property type="entry name" value="UNNAMED PRODUCT"/>
    <property type="match status" value="1"/>
</dbReference>
<accession>A0A8J6ATV7</accession>
<dbReference type="InterPro" id="IPR028994">
    <property type="entry name" value="Integrin_alpha_N"/>
</dbReference>
<feature type="repeat" description="FG-GAP" evidence="4">
    <location>
        <begin position="1039"/>
        <end position="1096"/>
    </location>
</feature>
<evidence type="ECO:0000256" key="1">
    <source>
        <dbReference type="ARBA" id="ARBA00022729"/>
    </source>
</evidence>
<keyword evidence="5" id="KW-0812">Transmembrane</keyword>
<dbReference type="InterPro" id="IPR011043">
    <property type="entry name" value="Gal_Oxase/kelch_b-propeller"/>
</dbReference>
<dbReference type="SMART" id="SM00191">
    <property type="entry name" value="Int_alpha"/>
    <property type="match status" value="6"/>
</dbReference>
<feature type="transmembrane region" description="Helical" evidence="5">
    <location>
        <begin position="2467"/>
        <end position="2500"/>
    </location>
</feature>
<dbReference type="PANTHER" id="PTHR36220:SF1">
    <property type="entry name" value="GAMMA TUBULIN COMPLEX COMPONENT C-TERMINAL DOMAIN-CONTAINING PROTEIN"/>
    <property type="match status" value="1"/>
</dbReference>
<dbReference type="InterPro" id="IPR011641">
    <property type="entry name" value="Tyr-kin_ephrin_A/B_rcpt-like"/>
</dbReference>
<evidence type="ECO:0000256" key="4">
    <source>
        <dbReference type="PROSITE-ProRule" id="PRU00803"/>
    </source>
</evidence>
<dbReference type="Pfam" id="PF07699">
    <property type="entry name" value="Ephrin_rec_like"/>
    <property type="match status" value="1"/>
</dbReference>
<feature type="signal peptide" evidence="6">
    <location>
        <begin position="1"/>
        <end position="37"/>
    </location>
</feature>
<keyword evidence="9" id="KW-1185">Reference proteome</keyword>
<dbReference type="InterPro" id="IPR009030">
    <property type="entry name" value="Growth_fac_rcpt_cys_sf"/>
</dbReference>
<reference evidence="8" key="1">
    <citation type="submission" date="2021-05" db="EMBL/GenBank/DDBJ databases">
        <title>A free-living protist that lacks canonical eukaryotic 1 DNA replication and segregation systems.</title>
        <authorList>
            <person name="Salas-Leiva D.E."/>
            <person name="Tromer E.C."/>
            <person name="Curtis B.A."/>
            <person name="Jerlstrom-Hultqvist J."/>
            <person name="Kolisko M."/>
            <person name="Yi Z."/>
            <person name="Salas-Leiva J.S."/>
            <person name="Gallot-Lavallee L."/>
            <person name="Kops G.J.P.L."/>
            <person name="Archibald J.M."/>
            <person name="Simpson A.G.B."/>
            <person name="Roger A.J."/>
        </authorList>
    </citation>
    <scope>NUCLEOTIDE SEQUENCE</scope>
    <source>
        <strain evidence="8">BICM</strain>
    </source>
</reference>
<dbReference type="SUPFAM" id="SSF101908">
    <property type="entry name" value="Putative isomerase YbhE"/>
    <property type="match status" value="1"/>
</dbReference>
<dbReference type="SUPFAM" id="SSF57184">
    <property type="entry name" value="Growth factor receptor domain"/>
    <property type="match status" value="3"/>
</dbReference>
<comment type="caution">
    <text evidence="8">The sequence shown here is derived from an EMBL/GenBank/DDBJ whole genome shotgun (WGS) entry which is preliminary data.</text>
</comment>
<name>A0A8J6ATV7_9EUKA</name>
<evidence type="ECO:0000256" key="6">
    <source>
        <dbReference type="SAM" id="SignalP"/>
    </source>
</evidence>
<evidence type="ECO:0000256" key="3">
    <source>
        <dbReference type="ARBA" id="ARBA00023180"/>
    </source>
</evidence>
<dbReference type="Proteomes" id="UP000717585">
    <property type="component" value="Unassembled WGS sequence"/>
</dbReference>
<dbReference type="InterPro" id="IPR013519">
    <property type="entry name" value="Int_alpha_beta-p"/>
</dbReference>
<evidence type="ECO:0000313" key="8">
    <source>
        <dbReference type="EMBL" id="KAG9394471.1"/>
    </source>
</evidence>
<dbReference type="PROSITE" id="PS51470">
    <property type="entry name" value="FG_GAP"/>
    <property type="match status" value="2"/>
</dbReference>
<keyword evidence="5" id="KW-1133">Transmembrane helix</keyword>
<dbReference type="Gene3D" id="2.10.50.10">
    <property type="entry name" value="Tumor Necrosis Factor Receptor, subunit A, domain 2"/>
    <property type="match status" value="3"/>
</dbReference>
<feature type="repeat" description="FG-GAP" evidence="4">
    <location>
        <begin position="41"/>
        <end position="95"/>
    </location>
</feature>
<keyword evidence="5" id="KW-0472">Membrane</keyword>
<protein>
    <submittedName>
        <fullName evidence="8">GCC2 and GCC3</fullName>
    </submittedName>
</protein>
<gene>
    <name evidence="8" type="ORF">J8273_4136</name>
</gene>
<dbReference type="Gene3D" id="2.130.10.130">
    <property type="entry name" value="Integrin alpha, N-terminal"/>
    <property type="match status" value="2"/>
</dbReference>
<dbReference type="SMART" id="SM01411">
    <property type="entry name" value="Ephrin_rec_like"/>
    <property type="match status" value="8"/>
</dbReference>
<dbReference type="InterPro" id="IPR013517">
    <property type="entry name" value="FG-GAP"/>
</dbReference>
<organism evidence="8 9">
    <name type="scientific">Carpediemonas membranifera</name>
    <dbReference type="NCBI Taxonomy" id="201153"/>
    <lineage>
        <taxon>Eukaryota</taxon>
        <taxon>Metamonada</taxon>
        <taxon>Carpediemonas-like organisms</taxon>
        <taxon>Carpediemonas</taxon>
    </lineage>
</organism>
<dbReference type="EMBL" id="JAHDYR010000015">
    <property type="protein sequence ID" value="KAG9394471.1"/>
    <property type="molecule type" value="Genomic_DNA"/>
</dbReference>
<evidence type="ECO:0000313" key="9">
    <source>
        <dbReference type="Proteomes" id="UP000717585"/>
    </source>
</evidence>
<keyword evidence="2" id="KW-0677">Repeat</keyword>